<protein>
    <recommendedName>
        <fullName evidence="4">Secreted protein</fullName>
    </recommendedName>
</protein>
<keyword evidence="3" id="KW-1185">Reference proteome</keyword>
<keyword evidence="1" id="KW-0812">Transmembrane</keyword>
<comment type="caution">
    <text evidence="2">The sequence shown here is derived from an EMBL/GenBank/DDBJ whole genome shotgun (WGS) entry which is preliminary data.</text>
</comment>
<keyword evidence="1" id="KW-1133">Transmembrane helix</keyword>
<evidence type="ECO:0000256" key="1">
    <source>
        <dbReference type="SAM" id="Phobius"/>
    </source>
</evidence>
<sequence>MQGHRWYIFYLLLMQGRCWYNLLPPTHAGASLVQSFTSYSCKGIAGTSFTSYSCRGIAGTIFYLLLMQGHRWYNLLSLTHAGASLVQSFISYSCRGVAGTTAGEPYSNTLRDESLKP</sequence>
<name>A0AAV3ZZN1_9GAST</name>
<accession>A0AAV3ZZN1</accession>
<dbReference type="Proteomes" id="UP000735302">
    <property type="component" value="Unassembled WGS sequence"/>
</dbReference>
<proteinExistence type="predicted"/>
<dbReference type="EMBL" id="BLXT01003273">
    <property type="protein sequence ID" value="GFO01330.1"/>
    <property type="molecule type" value="Genomic_DNA"/>
</dbReference>
<dbReference type="AlphaFoldDB" id="A0AAV3ZZN1"/>
<reference evidence="2 3" key="1">
    <citation type="journal article" date="2021" name="Elife">
        <title>Chloroplast acquisition without the gene transfer in kleptoplastic sea slugs, Plakobranchus ocellatus.</title>
        <authorList>
            <person name="Maeda T."/>
            <person name="Takahashi S."/>
            <person name="Yoshida T."/>
            <person name="Shimamura S."/>
            <person name="Takaki Y."/>
            <person name="Nagai Y."/>
            <person name="Toyoda A."/>
            <person name="Suzuki Y."/>
            <person name="Arimoto A."/>
            <person name="Ishii H."/>
            <person name="Satoh N."/>
            <person name="Nishiyama T."/>
            <person name="Hasebe M."/>
            <person name="Maruyama T."/>
            <person name="Minagawa J."/>
            <person name="Obokata J."/>
            <person name="Shigenobu S."/>
        </authorList>
    </citation>
    <scope>NUCLEOTIDE SEQUENCE [LARGE SCALE GENOMIC DNA]</scope>
</reference>
<gene>
    <name evidence="2" type="ORF">PoB_002783500</name>
</gene>
<evidence type="ECO:0000313" key="3">
    <source>
        <dbReference type="Proteomes" id="UP000735302"/>
    </source>
</evidence>
<evidence type="ECO:0000313" key="2">
    <source>
        <dbReference type="EMBL" id="GFO01330.1"/>
    </source>
</evidence>
<feature type="transmembrane region" description="Helical" evidence="1">
    <location>
        <begin position="7"/>
        <end position="23"/>
    </location>
</feature>
<feature type="transmembrane region" description="Helical" evidence="1">
    <location>
        <begin position="43"/>
        <end position="66"/>
    </location>
</feature>
<organism evidence="2 3">
    <name type="scientific">Plakobranchus ocellatus</name>
    <dbReference type="NCBI Taxonomy" id="259542"/>
    <lineage>
        <taxon>Eukaryota</taxon>
        <taxon>Metazoa</taxon>
        <taxon>Spiralia</taxon>
        <taxon>Lophotrochozoa</taxon>
        <taxon>Mollusca</taxon>
        <taxon>Gastropoda</taxon>
        <taxon>Heterobranchia</taxon>
        <taxon>Euthyneura</taxon>
        <taxon>Panpulmonata</taxon>
        <taxon>Sacoglossa</taxon>
        <taxon>Placobranchoidea</taxon>
        <taxon>Plakobranchidae</taxon>
        <taxon>Plakobranchus</taxon>
    </lineage>
</organism>
<evidence type="ECO:0008006" key="4">
    <source>
        <dbReference type="Google" id="ProtNLM"/>
    </source>
</evidence>
<keyword evidence="1" id="KW-0472">Membrane</keyword>